<keyword evidence="2" id="KW-0677">Repeat</keyword>
<accession>A0AAW0I7K6</accession>
<reference evidence="3 4" key="1">
    <citation type="journal article" date="2023" name="bioRxiv">
        <title>Conserved and derived expression patterns and positive selection on dental genes reveal complex evolutionary context of ever-growing rodent molars.</title>
        <authorList>
            <person name="Calamari Z.T."/>
            <person name="Song A."/>
            <person name="Cohen E."/>
            <person name="Akter M."/>
            <person name="Roy R.D."/>
            <person name="Hallikas O."/>
            <person name="Christensen M.M."/>
            <person name="Li P."/>
            <person name="Marangoni P."/>
            <person name="Jernvall J."/>
            <person name="Klein O.D."/>
        </authorList>
    </citation>
    <scope>NUCLEOTIDE SEQUENCE [LARGE SCALE GENOMIC DNA]</scope>
    <source>
        <strain evidence="3">V071</strain>
    </source>
</reference>
<dbReference type="EMBL" id="JBBHLL010000200">
    <property type="protein sequence ID" value="KAK7810297.1"/>
    <property type="molecule type" value="Genomic_DNA"/>
</dbReference>
<comment type="caution">
    <text evidence="3">The sequence shown here is derived from an EMBL/GenBank/DDBJ whole genome shotgun (WGS) entry which is preliminary data.</text>
</comment>
<dbReference type="PANTHER" id="PTHR14224">
    <property type="entry name" value="SIMILAR TO PREFERENTIALLY EXPRESSED ANTIGEN IN MELANOMA-LIKE 3"/>
    <property type="match status" value="1"/>
</dbReference>
<evidence type="ECO:0000256" key="1">
    <source>
        <dbReference type="ARBA" id="ARBA00022614"/>
    </source>
</evidence>
<organism evidence="3 4">
    <name type="scientific">Myodes glareolus</name>
    <name type="common">Bank vole</name>
    <name type="synonym">Clethrionomys glareolus</name>
    <dbReference type="NCBI Taxonomy" id="447135"/>
    <lineage>
        <taxon>Eukaryota</taxon>
        <taxon>Metazoa</taxon>
        <taxon>Chordata</taxon>
        <taxon>Craniata</taxon>
        <taxon>Vertebrata</taxon>
        <taxon>Euteleostomi</taxon>
        <taxon>Mammalia</taxon>
        <taxon>Eutheria</taxon>
        <taxon>Euarchontoglires</taxon>
        <taxon>Glires</taxon>
        <taxon>Rodentia</taxon>
        <taxon>Myomorpha</taxon>
        <taxon>Muroidea</taxon>
        <taxon>Cricetidae</taxon>
        <taxon>Arvicolinae</taxon>
        <taxon>Myodes</taxon>
    </lineage>
</organism>
<dbReference type="GO" id="GO:0005737">
    <property type="term" value="C:cytoplasm"/>
    <property type="evidence" value="ECO:0007669"/>
    <property type="project" value="TreeGrafter"/>
</dbReference>
<proteinExistence type="predicted"/>
<dbReference type="AlphaFoldDB" id="A0AAW0I7K6"/>
<dbReference type="PANTHER" id="PTHR14224:SF19">
    <property type="entry name" value="PRAME FAMILY MEMBER 11-RELATED"/>
    <property type="match status" value="1"/>
</dbReference>
<sequence length="67" mass="7841">MWSVLRDESLATTGLQELPMELFPPLFKEVFSHKWSMILKAMVQIWPFPCLPLRGLMKMKAAYLETL</sequence>
<dbReference type="InterPro" id="IPR050694">
    <property type="entry name" value="LRRC14/PRAME"/>
</dbReference>
<protein>
    <submittedName>
        <fullName evidence="3">Uncharacterized protein</fullName>
    </submittedName>
</protein>
<evidence type="ECO:0000313" key="3">
    <source>
        <dbReference type="EMBL" id="KAK7810297.1"/>
    </source>
</evidence>
<evidence type="ECO:0000256" key="2">
    <source>
        <dbReference type="ARBA" id="ARBA00022737"/>
    </source>
</evidence>
<dbReference type="Proteomes" id="UP001488838">
    <property type="component" value="Unassembled WGS sequence"/>
</dbReference>
<evidence type="ECO:0000313" key="4">
    <source>
        <dbReference type="Proteomes" id="UP001488838"/>
    </source>
</evidence>
<keyword evidence="1" id="KW-0433">Leucine-rich repeat</keyword>
<name>A0AAW0I7K6_MYOGA</name>
<gene>
    <name evidence="3" type="ORF">U0070_019325</name>
</gene>
<keyword evidence="4" id="KW-1185">Reference proteome</keyword>